<sequence length="129" mass="14103">MSERLLVSLSLALIGLLLLGVALWLRTGRPAVLRGWMNPLSENWMAERVVLLGLPTVGALLVCVALAAAPHQWTVLRLLAIAGMVVLAVPALYFLIAPLPLPGFLYPGWARRLRDGREARMRAFLTGQI</sequence>
<reference evidence="2" key="2">
    <citation type="submission" date="2021-04" db="EMBL/GenBank/DDBJ databases">
        <authorList>
            <person name="Gilroy R."/>
        </authorList>
    </citation>
    <scope>NUCLEOTIDE SEQUENCE</scope>
    <source>
        <strain evidence="2">CHK130-7132</strain>
    </source>
</reference>
<name>A0A9D2PX96_9MICO</name>
<organism evidence="2 3">
    <name type="scientific">Candidatus Brachybacterium intestinipullorum</name>
    <dbReference type="NCBI Taxonomy" id="2838512"/>
    <lineage>
        <taxon>Bacteria</taxon>
        <taxon>Bacillati</taxon>
        <taxon>Actinomycetota</taxon>
        <taxon>Actinomycetes</taxon>
        <taxon>Micrococcales</taxon>
        <taxon>Dermabacteraceae</taxon>
        <taxon>Brachybacterium</taxon>
    </lineage>
</organism>
<evidence type="ECO:0000313" key="2">
    <source>
        <dbReference type="EMBL" id="HJC68074.1"/>
    </source>
</evidence>
<evidence type="ECO:0000313" key="3">
    <source>
        <dbReference type="Proteomes" id="UP000823854"/>
    </source>
</evidence>
<keyword evidence="1" id="KW-0812">Transmembrane</keyword>
<dbReference type="Proteomes" id="UP000823854">
    <property type="component" value="Unassembled WGS sequence"/>
</dbReference>
<reference evidence="2" key="1">
    <citation type="journal article" date="2021" name="PeerJ">
        <title>Extensive microbial diversity within the chicken gut microbiome revealed by metagenomics and culture.</title>
        <authorList>
            <person name="Gilroy R."/>
            <person name="Ravi A."/>
            <person name="Getino M."/>
            <person name="Pursley I."/>
            <person name="Horton D.L."/>
            <person name="Alikhan N.F."/>
            <person name="Baker D."/>
            <person name="Gharbi K."/>
            <person name="Hall N."/>
            <person name="Watson M."/>
            <person name="Adriaenssens E.M."/>
            <person name="Foster-Nyarko E."/>
            <person name="Jarju S."/>
            <person name="Secka A."/>
            <person name="Antonio M."/>
            <person name="Oren A."/>
            <person name="Chaudhuri R.R."/>
            <person name="La Ragione R."/>
            <person name="Hildebrand F."/>
            <person name="Pallen M.J."/>
        </authorList>
    </citation>
    <scope>NUCLEOTIDE SEQUENCE</scope>
    <source>
        <strain evidence="2">CHK130-7132</strain>
    </source>
</reference>
<comment type="caution">
    <text evidence="2">The sequence shown here is derived from an EMBL/GenBank/DDBJ whole genome shotgun (WGS) entry which is preliminary data.</text>
</comment>
<dbReference type="AlphaFoldDB" id="A0A9D2PX96"/>
<proteinExistence type="predicted"/>
<feature type="transmembrane region" description="Helical" evidence="1">
    <location>
        <begin position="49"/>
        <end position="68"/>
    </location>
</feature>
<feature type="transmembrane region" description="Helical" evidence="1">
    <location>
        <begin position="75"/>
        <end position="96"/>
    </location>
</feature>
<evidence type="ECO:0000256" key="1">
    <source>
        <dbReference type="SAM" id="Phobius"/>
    </source>
</evidence>
<protein>
    <submittedName>
        <fullName evidence="2">Uncharacterized protein</fullName>
    </submittedName>
</protein>
<accession>A0A9D2PX96</accession>
<keyword evidence="1" id="KW-0472">Membrane</keyword>
<dbReference type="EMBL" id="DWWC01000003">
    <property type="protein sequence ID" value="HJC68074.1"/>
    <property type="molecule type" value="Genomic_DNA"/>
</dbReference>
<keyword evidence="1" id="KW-1133">Transmembrane helix</keyword>
<gene>
    <name evidence="2" type="ORF">H9932_00125</name>
</gene>